<name>A0A5Q0H424_SACSY</name>
<dbReference type="Proteomes" id="UP000325787">
    <property type="component" value="Chromosome"/>
</dbReference>
<sequence>MSDPSSARPRPAAGPPGPPPGVTLRVVGRVTNEHTMSWCVDCGYLVWPGDGDRIDAGRRVGARHDRCPESPALPVDPADPRPLVGIWEIGALPAGEPVRVAWRVDDRGWWPFRWEEHPLCGLAETGNAAGVVVTRSAIAVPVLTRTTFTGFGDPGDELAIAYTLVRPATEQEAAPLLAAEAEAARQNTLCARFRAELDSTTGRDDVGYPLREHPYDQLHLVYRRMHAQPHVRPPARVDEPGLYHQGSCTLYRDEEQQVFYVENHTFQGVHCLPITPERDALYRELAAAFGEHHDAR</sequence>
<gene>
    <name evidence="2" type="ORF">EKG83_26395</name>
</gene>
<dbReference type="AlphaFoldDB" id="A0A5Q0H424"/>
<dbReference type="KEGG" id="ssyi:EKG83_26395"/>
<feature type="region of interest" description="Disordered" evidence="1">
    <location>
        <begin position="1"/>
        <end position="22"/>
    </location>
</feature>
<keyword evidence="3" id="KW-1185">Reference proteome</keyword>
<feature type="compositionally biased region" description="Pro residues" evidence="1">
    <location>
        <begin position="12"/>
        <end position="21"/>
    </location>
</feature>
<dbReference type="EMBL" id="CP034550">
    <property type="protein sequence ID" value="QFZ20472.1"/>
    <property type="molecule type" value="Genomic_DNA"/>
</dbReference>
<organism evidence="2 3">
    <name type="scientific">Saccharothrix syringae</name>
    <name type="common">Nocardiopsis syringae</name>
    <dbReference type="NCBI Taxonomy" id="103733"/>
    <lineage>
        <taxon>Bacteria</taxon>
        <taxon>Bacillati</taxon>
        <taxon>Actinomycetota</taxon>
        <taxon>Actinomycetes</taxon>
        <taxon>Pseudonocardiales</taxon>
        <taxon>Pseudonocardiaceae</taxon>
        <taxon>Saccharothrix</taxon>
    </lineage>
</organism>
<evidence type="ECO:0000313" key="2">
    <source>
        <dbReference type="EMBL" id="QFZ20472.1"/>
    </source>
</evidence>
<accession>A0A5Q0H424</accession>
<evidence type="ECO:0000256" key="1">
    <source>
        <dbReference type="SAM" id="MobiDB-lite"/>
    </source>
</evidence>
<protein>
    <recommendedName>
        <fullName evidence="4">DUF2199 domain-containing protein</fullName>
    </recommendedName>
</protein>
<reference evidence="3" key="1">
    <citation type="journal article" date="2021" name="Curr. Microbiol.">
        <title>Complete genome of nocamycin-producing strain Saccharothrix syringae NRRL B-16468 reveals the biosynthetic potential for secondary metabolites.</title>
        <authorList>
            <person name="Mo X."/>
            <person name="Yang S."/>
        </authorList>
    </citation>
    <scope>NUCLEOTIDE SEQUENCE [LARGE SCALE GENOMIC DNA]</scope>
    <source>
        <strain evidence="3">ATCC 51364 / DSM 43886 / JCM 6844 / KCTC 9398 / NBRC 14523 / NRRL B-16468 / INA 2240</strain>
    </source>
</reference>
<evidence type="ECO:0000313" key="3">
    <source>
        <dbReference type="Proteomes" id="UP000325787"/>
    </source>
</evidence>
<evidence type="ECO:0008006" key="4">
    <source>
        <dbReference type="Google" id="ProtNLM"/>
    </source>
</evidence>
<feature type="compositionally biased region" description="Low complexity" evidence="1">
    <location>
        <begin position="1"/>
        <end position="11"/>
    </location>
</feature>
<proteinExistence type="predicted"/>
<dbReference type="RefSeq" id="WP_153278421.1">
    <property type="nucleotide sequence ID" value="NZ_CP034550.1"/>
</dbReference>